<gene>
    <name evidence="1" type="ORF">MicloDRAFT_00009690</name>
</gene>
<keyword evidence="2" id="KW-1185">Reference proteome</keyword>
<dbReference type="STRING" id="864069.MicloDRAFT_00009690"/>
<evidence type="ECO:0000313" key="2">
    <source>
        <dbReference type="Proteomes" id="UP000003947"/>
    </source>
</evidence>
<dbReference type="EMBL" id="JH660638">
    <property type="protein sequence ID" value="EIM30418.1"/>
    <property type="molecule type" value="Genomic_DNA"/>
</dbReference>
<dbReference type="AlphaFoldDB" id="I4Z2H6"/>
<evidence type="ECO:0000313" key="1">
    <source>
        <dbReference type="EMBL" id="EIM30418.1"/>
    </source>
</evidence>
<organism evidence="1 2">
    <name type="scientific">Microvirga lotononidis</name>
    <dbReference type="NCBI Taxonomy" id="864069"/>
    <lineage>
        <taxon>Bacteria</taxon>
        <taxon>Pseudomonadati</taxon>
        <taxon>Pseudomonadota</taxon>
        <taxon>Alphaproteobacteria</taxon>
        <taxon>Hyphomicrobiales</taxon>
        <taxon>Methylobacteriaceae</taxon>
        <taxon>Microvirga</taxon>
    </lineage>
</organism>
<reference evidence="1 2" key="1">
    <citation type="submission" date="2012-02" db="EMBL/GenBank/DDBJ databases">
        <title>Improved High-Quality Draft sequence of Microvirga sp. WSM3557.</title>
        <authorList>
            <consortium name="US DOE Joint Genome Institute"/>
            <person name="Lucas S."/>
            <person name="Han J."/>
            <person name="Lapidus A."/>
            <person name="Cheng J.-F."/>
            <person name="Goodwin L."/>
            <person name="Pitluck S."/>
            <person name="Peters L."/>
            <person name="Zhang X."/>
            <person name="Detter J.C."/>
            <person name="Han C."/>
            <person name="Tapia R."/>
            <person name="Land M."/>
            <person name="Hauser L."/>
            <person name="Kyrpides N."/>
            <person name="Ivanova N."/>
            <person name="Pagani I."/>
            <person name="Brau L."/>
            <person name="Yates R."/>
            <person name="O'Hara G."/>
            <person name="Rui T."/>
            <person name="Howieson J."/>
            <person name="Reeve W."/>
            <person name="Woyke T."/>
        </authorList>
    </citation>
    <scope>NUCLEOTIDE SEQUENCE [LARGE SCALE GENOMIC DNA]</scope>
    <source>
        <strain evidence="1 2">WSM3557</strain>
    </source>
</reference>
<sequence>MTEDEIEAVAAELARAGGLSWHAGNEQGPLKLVMSRYRDRARLVIAALERVRAAKQNIAPAPDAGEPLDTGAIVISEDSLSDRLAAGSLVLYRPPGDRRTYPCRVESVEGGRAYLVPALPTCTGWVELDTVSYPAIQ</sequence>
<dbReference type="HOGENOM" id="CLU_1738394_0_0_5"/>
<accession>I4Z2H6</accession>
<proteinExistence type="predicted"/>
<dbReference type="Proteomes" id="UP000003947">
    <property type="component" value="Unassembled WGS sequence"/>
</dbReference>
<name>I4Z2H6_9HYPH</name>
<protein>
    <submittedName>
        <fullName evidence="1">Uncharacterized protein</fullName>
    </submittedName>
</protein>